<dbReference type="Proteomes" id="UP000273982">
    <property type="component" value="Chromosome"/>
</dbReference>
<organism evidence="1 2">
    <name type="scientific">Methylocystis rosea</name>
    <dbReference type="NCBI Taxonomy" id="173366"/>
    <lineage>
        <taxon>Bacteria</taxon>
        <taxon>Pseudomonadati</taxon>
        <taxon>Pseudomonadota</taxon>
        <taxon>Alphaproteobacteria</taxon>
        <taxon>Hyphomicrobiales</taxon>
        <taxon>Methylocystaceae</taxon>
        <taxon>Methylocystis</taxon>
    </lineage>
</organism>
<accession>A0A3G8M8D8</accession>
<proteinExistence type="predicted"/>
<name>A0A3G8M8D8_9HYPH</name>
<dbReference type="InterPro" id="IPR008861">
    <property type="entry name" value="GpX-like"/>
</dbReference>
<dbReference type="Pfam" id="PF05489">
    <property type="entry name" value="Phage_tail_X"/>
    <property type="match status" value="1"/>
</dbReference>
<dbReference type="KEGG" id="mros:EHO51_16345"/>
<dbReference type="RefSeq" id="WP_124739767.1">
    <property type="nucleotide sequence ID" value="NZ_CP034086.1"/>
</dbReference>
<sequence>MKRLIIEPVRLDILAREQMGSELDGAMEALLDANPGLAREGPFVVAPRFVEIPRTPEKPTVPTVNPWD</sequence>
<protein>
    <submittedName>
        <fullName evidence="1">Phage tail protein</fullName>
    </submittedName>
</protein>
<evidence type="ECO:0000313" key="2">
    <source>
        <dbReference type="Proteomes" id="UP000273982"/>
    </source>
</evidence>
<evidence type="ECO:0000313" key="1">
    <source>
        <dbReference type="EMBL" id="AZG78176.1"/>
    </source>
</evidence>
<gene>
    <name evidence="1" type="ORF">EHO51_16345</name>
</gene>
<dbReference type="EMBL" id="CP034086">
    <property type="protein sequence ID" value="AZG78176.1"/>
    <property type="molecule type" value="Genomic_DNA"/>
</dbReference>
<dbReference type="AlphaFoldDB" id="A0A3G8M8D8"/>
<reference evidence="1 2" key="1">
    <citation type="submission" date="2018-11" db="EMBL/GenBank/DDBJ databases">
        <title>Genome squencing of methanotrophic bacteria isolated from alkaline groundwater in Korea.</title>
        <authorList>
            <person name="Nguyen L.N."/>
        </authorList>
    </citation>
    <scope>NUCLEOTIDE SEQUENCE [LARGE SCALE GENOMIC DNA]</scope>
    <source>
        <strain evidence="1 2">GW6</strain>
    </source>
</reference>